<comment type="catalytic activity">
    <reaction evidence="7">
        <text>guanosine(18) in tRNA + S-adenosyl-L-methionine = 2'-O-methylguanosine(18) in tRNA + S-adenosyl-L-homocysteine + H(+)</text>
        <dbReference type="Rhea" id="RHEA:20077"/>
        <dbReference type="Rhea" id="RHEA-COMP:10190"/>
        <dbReference type="Rhea" id="RHEA-COMP:10192"/>
        <dbReference type="ChEBI" id="CHEBI:15378"/>
        <dbReference type="ChEBI" id="CHEBI:57856"/>
        <dbReference type="ChEBI" id="CHEBI:59789"/>
        <dbReference type="ChEBI" id="CHEBI:74269"/>
        <dbReference type="ChEBI" id="CHEBI:74445"/>
        <dbReference type="EC" id="2.1.1.34"/>
    </reaction>
</comment>
<comment type="function">
    <text evidence="7">Catalyzes the 2'-O methylation of guanosine at position 18 in tRNA.</text>
</comment>
<dbReference type="GO" id="GO:0002938">
    <property type="term" value="P:tRNA guanine ribose methylation"/>
    <property type="evidence" value="ECO:0007669"/>
    <property type="project" value="UniProtKB-UniRule"/>
</dbReference>
<keyword evidence="2 7" id="KW-0489">Methyltransferase</keyword>
<evidence type="ECO:0000256" key="1">
    <source>
        <dbReference type="ARBA" id="ARBA00022555"/>
    </source>
</evidence>
<keyword evidence="5 7" id="KW-0819">tRNA processing</keyword>
<organism evidence="9 10">
    <name type="scientific">Candidatus Fervidibacter japonicus</name>
    <dbReference type="NCBI Taxonomy" id="2035412"/>
    <lineage>
        <taxon>Bacteria</taxon>
        <taxon>Candidatus Fervidibacterota</taxon>
        <taxon>Candidatus Fervidibacter</taxon>
    </lineage>
</organism>
<dbReference type="GO" id="GO:0000049">
    <property type="term" value="F:tRNA binding"/>
    <property type="evidence" value="ECO:0007669"/>
    <property type="project" value="UniProtKB-UniRule"/>
</dbReference>
<evidence type="ECO:0000256" key="3">
    <source>
        <dbReference type="ARBA" id="ARBA00022679"/>
    </source>
</evidence>
<dbReference type="AlphaFoldDB" id="A0A2H5XFG0"/>
<dbReference type="SUPFAM" id="SSF75217">
    <property type="entry name" value="alpha/beta knot"/>
    <property type="match status" value="1"/>
</dbReference>
<evidence type="ECO:0000313" key="10">
    <source>
        <dbReference type="Proteomes" id="UP000236173"/>
    </source>
</evidence>
<gene>
    <name evidence="9" type="primary">trmH_1</name>
    <name evidence="7" type="synonym">trmH</name>
    <name evidence="9" type="ORF">HRbin17_02456</name>
</gene>
<comment type="caution">
    <text evidence="9">The sequence shown here is derived from an EMBL/GenBank/DDBJ whole genome shotgun (WGS) entry which is preliminary data.</text>
</comment>
<evidence type="ECO:0000256" key="7">
    <source>
        <dbReference type="HAMAP-Rule" id="MF_02060"/>
    </source>
</evidence>
<protein>
    <recommendedName>
        <fullName evidence="7">tRNA (guanosine(18)-2'-O)-methyltransferase</fullName>
        <ecNumber evidence="7">2.1.1.34</ecNumber>
    </recommendedName>
    <alternativeName>
        <fullName evidence="7">tRNA [Gm18] methyltransferase</fullName>
    </alternativeName>
</protein>
<evidence type="ECO:0000259" key="8">
    <source>
        <dbReference type="Pfam" id="PF00588"/>
    </source>
</evidence>
<evidence type="ECO:0000256" key="6">
    <source>
        <dbReference type="ARBA" id="ARBA00022884"/>
    </source>
</evidence>
<dbReference type="PANTHER" id="PTHR43453">
    <property type="entry name" value="RRNA METHYLASE-LIKE"/>
    <property type="match status" value="1"/>
</dbReference>
<keyword evidence="1 7" id="KW-0820">tRNA-binding</keyword>
<feature type="binding site" evidence="7">
    <location>
        <position position="162"/>
    </location>
    <ligand>
        <name>S-adenosyl-L-methionine</name>
        <dbReference type="ChEBI" id="CHEBI:59789"/>
    </ligand>
</feature>
<dbReference type="InterPro" id="IPR029028">
    <property type="entry name" value="Alpha/beta_knot_MTases"/>
</dbReference>
<feature type="domain" description="tRNA/rRNA methyltransferase SpoU type" evidence="8">
    <location>
        <begin position="33"/>
        <end position="172"/>
    </location>
</feature>
<keyword evidence="6 7" id="KW-0694">RNA-binding</keyword>
<name>A0A2H5XFG0_9BACT</name>
<reference evidence="10" key="1">
    <citation type="submission" date="2017-09" db="EMBL/GenBank/DDBJ databases">
        <title>Metaegenomics of thermophilic ammonia-oxidizing enrichment culture.</title>
        <authorList>
            <person name="Kato S."/>
            <person name="Suzuki K."/>
        </authorList>
    </citation>
    <scope>NUCLEOTIDE SEQUENCE [LARGE SCALE GENOMIC DNA]</scope>
</reference>
<dbReference type="Gene3D" id="3.40.1280.10">
    <property type="match status" value="1"/>
</dbReference>
<dbReference type="InterPro" id="IPR001537">
    <property type="entry name" value="SpoU_MeTrfase"/>
</dbReference>
<dbReference type="InterPro" id="IPR029026">
    <property type="entry name" value="tRNA_m1G_MTases_N"/>
</dbReference>
<keyword evidence="4 7" id="KW-0949">S-adenosyl-L-methionine</keyword>
<dbReference type="EMBL" id="BEHT01000043">
    <property type="protein sequence ID" value="GBC99923.1"/>
    <property type="molecule type" value="Genomic_DNA"/>
</dbReference>
<feature type="binding site" evidence="7">
    <location>
        <position position="110"/>
    </location>
    <ligand>
        <name>S-adenosyl-L-methionine</name>
        <dbReference type="ChEBI" id="CHEBI:59789"/>
    </ligand>
</feature>
<dbReference type="Pfam" id="PF00588">
    <property type="entry name" value="SpoU_methylase"/>
    <property type="match status" value="1"/>
</dbReference>
<evidence type="ECO:0000256" key="4">
    <source>
        <dbReference type="ARBA" id="ARBA00022691"/>
    </source>
</evidence>
<evidence type="ECO:0000256" key="5">
    <source>
        <dbReference type="ARBA" id="ARBA00022694"/>
    </source>
</evidence>
<sequence>MSEPRLPETLTAPVTPERLARMEEVARKRQFGLRVVLEDLENPRNISAICRLCDAFGIQFLHVIYRGIHPIVLDRRTSAGSHQWLTVIQHPTIDECICELKAMGFRIYATHVDPTAKEFTQVDYTQRVAIIVGNEGHGVSETARHLADERIVIPQVGFVNSLNVATATAIILAEAFRQRRAAGLYDTPELNEEERNTLIRQWLEREAAASGGHR</sequence>
<comment type="similarity">
    <text evidence="7">Belongs to the class IV-like SAM-binding methyltransferase superfamily. RNA methyltransferase TrmH family.</text>
</comment>
<evidence type="ECO:0000256" key="2">
    <source>
        <dbReference type="ARBA" id="ARBA00022603"/>
    </source>
</evidence>
<dbReference type="GO" id="GO:0141100">
    <property type="term" value="F:tRNA (guanine(18)-2'-O)-methyltransferase activity"/>
    <property type="evidence" value="ECO:0007669"/>
    <property type="project" value="UniProtKB-UniRule"/>
</dbReference>
<dbReference type="PANTHER" id="PTHR43453:SF1">
    <property type="entry name" value="TRNA_RRNA METHYLTRANSFERASE SPOU TYPE DOMAIN-CONTAINING PROTEIN"/>
    <property type="match status" value="1"/>
</dbReference>
<comment type="caution">
    <text evidence="7">Lacks conserved residue(s) required for the propagation of feature annotation.</text>
</comment>
<proteinExistence type="inferred from homology"/>
<dbReference type="Proteomes" id="UP000236173">
    <property type="component" value="Unassembled WGS sequence"/>
</dbReference>
<dbReference type="EC" id="2.1.1.34" evidence="7"/>
<evidence type="ECO:0000313" key="9">
    <source>
        <dbReference type="EMBL" id="GBC99923.1"/>
    </source>
</evidence>
<dbReference type="HAMAP" id="MF_02060">
    <property type="entry name" value="tRNA_methyltr_TrmH"/>
    <property type="match status" value="1"/>
</dbReference>
<feature type="binding site" evidence="7">
    <location>
        <position position="153"/>
    </location>
    <ligand>
        <name>S-adenosyl-L-methionine</name>
        <dbReference type="ChEBI" id="CHEBI:59789"/>
    </ligand>
</feature>
<dbReference type="CDD" id="cd18092">
    <property type="entry name" value="SpoU-like_TrmH"/>
    <property type="match status" value="1"/>
</dbReference>
<keyword evidence="3 7" id="KW-0808">Transferase</keyword>
<dbReference type="InterPro" id="IPR033671">
    <property type="entry name" value="TrmH"/>
</dbReference>
<accession>A0A2H5XFG0</accession>